<name>A0ABS5F7Q7_9PROT</name>
<evidence type="ECO:0000256" key="2">
    <source>
        <dbReference type="ARBA" id="ARBA00022448"/>
    </source>
</evidence>
<comment type="similarity">
    <text evidence="6">Belongs to the binding-protein-dependent transport system permease family.</text>
</comment>
<feature type="transmembrane region" description="Helical" evidence="6">
    <location>
        <begin position="355"/>
        <end position="377"/>
    </location>
</feature>
<accession>A0ABS5F7Q7</accession>
<reference evidence="9" key="1">
    <citation type="journal article" date="2021" name="Syst. Appl. Microbiol.">
        <title>Roseomonas hellenica sp. nov., isolated from roots of wild-growing Alkanna tinctoria.</title>
        <authorList>
            <person name="Rat A."/>
            <person name="Naranjo H.D."/>
            <person name="Lebbe L."/>
            <person name="Cnockaert M."/>
            <person name="Krigas N."/>
            <person name="Grigoriadou K."/>
            <person name="Maloupa E."/>
            <person name="Willems A."/>
        </authorList>
    </citation>
    <scope>NUCLEOTIDE SEQUENCE [LARGE SCALE GENOMIC DNA]</scope>
    <source>
        <strain evidence="9">LMG 31523</strain>
    </source>
</reference>
<dbReference type="InterPro" id="IPR000515">
    <property type="entry name" value="MetI-like"/>
</dbReference>
<keyword evidence="9" id="KW-1185">Reference proteome</keyword>
<feature type="transmembrane region" description="Helical" evidence="6">
    <location>
        <begin position="106"/>
        <end position="128"/>
    </location>
</feature>
<evidence type="ECO:0000256" key="4">
    <source>
        <dbReference type="ARBA" id="ARBA00022989"/>
    </source>
</evidence>
<gene>
    <name evidence="8" type="ORF">GXW71_29455</name>
</gene>
<feature type="transmembrane region" description="Helical" evidence="6">
    <location>
        <begin position="12"/>
        <end position="32"/>
    </location>
</feature>
<keyword evidence="3 6" id="KW-0812">Transmembrane</keyword>
<comment type="subcellular location">
    <subcellularLocation>
        <location evidence="1 6">Cell membrane</location>
        <topology evidence="1 6">Multi-pass membrane protein</topology>
    </subcellularLocation>
</comment>
<dbReference type="RefSeq" id="WP_211856291.1">
    <property type="nucleotide sequence ID" value="NZ_JAAGBB010000059.1"/>
</dbReference>
<evidence type="ECO:0000259" key="7">
    <source>
        <dbReference type="PROSITE" id="PS50928"/>
    </source>
</evidence>
<feature type="transmembrane region" description="Helical" evidence="6">
    <location>
        <begin position="73"/>
        <end position="94"/>
    </location>
</feature>
<dbReference type="Gene3D" id="1.10.3720.10">
    <property type="entry name" value="MetI-like"/>
    <property type="match status" value="1"/>
</dbReference>
<keyword evidence="2 6" id="KW-0813">Transport</keyword>
<evidence type="ECO:0000256" key="6">
    <source>
        <dbReference type="RuleBase" id="RU363032"/>
    </source>
</evidence>
<dbReference type="Proteomes" id="UP001196870">
    <property type="component" value="Unassembled WGS sequence"/>
</dbReference>
<feature type="domain" description="ABC transmembrane type-1" evidence="7">
    <location>
        <begin position="179"/>
        <end position="374"/>
    </location>
</feature>
<dbReference type="InterPro" id="IPR051204">
    <property type="entry name" value="ABC_transp_perm/SBD"/>
</dbReference>
<feature type="transmembrane region" description="Helical" evidence="6">
    <location>
        <begin position="254"/>
        <end position="273"/>
    </location>
</feature>
<feature type="transmembrane region" description="Helical" evidence="6">
    <location>
        <begin position="212"/>
        <end position="234"/>
    </location>
</feature>
<dbReference type="InterPro" id="IPR035906">
    <property type="entry name" value="MetI-like_sf"/>
</dbReference>
<evidence type="ECO:0000256" key="5">
    <source>
        <dbReference type="ARBA" id="ARBA00023136"/>
    </source>
</evidence>
<dbReference type="PROSITE" id="PS50928">
    <property type="entry name" value="ABC_TM1"/>
    <property type="match status" value="1"/>
</dbReference>
<feature type="transmembrane region" description="Helical" evidence="6">
    <location>
        <begin position="140"/>
        <end position="159"/>
    </location>
</feature>
<protein>
    <submittedName>
        <fullName evidence="8">ABC transporter permease subunit</fullName>
    </submittedName>
</protein>
<keyword evidence="5 6" id="KW-0472">Membrane</keyword>
<feature type="transmembrane region" description="Helical" evidence="6">
    <location>
        <begin position="44"/>
        <end position="66"/>
    </location>
</feature>
<comment type="caution">
    <text evidence="8">The sequence shown here is derived from an EMBL/GenBank/DDBJ whole genome shotgun (WGS) entry which is preliminary data.</text>
</comment>
<dbReference type="PANTHER" id="PTHR30177:SF30">
    <property type="entry name" value="GLYCINE BETAINE UPTAKE SYSTEM PERMEASE PROTEIN YEHY"/>
    <property type="match status" value="1"/>
</dbReference>
<dbReference type="EMBL" id="JAAGBB010000059">
    <property type="protein sequence ID" value="MBR0668516.1"/>
    <property type="molecule type" value="Genomic_DNA"/>
</dbReference>
<keyword evidence="4 6" id="KW-1133">Transmembrane helix</keyword>
<dbReference type="Pfam" id="PF00528">
    <property type="entry name" value="BPD_transp_1"/>
    <property type="match status" value="1"/>
</dbReference>
<evidence type="ECO:0000313" key="9">
    <source>
        <dbReference type="Proteomes" id="UP001196870"/>
    </source>
</evidence>
<dbReference type="SUPFAM" id="SSF161098">
    <property type="entry name" value="MetI-like"/>
    <property type="match status" value="1"/>
</dbReference>
<organism evidence="8 9">
    <name type="scientific">Plastoroseomonas hellenica</name>
    <dbReference type="NCBI Taxonomy" id="2687306"/>
    <lineage>
        <taxon>Bacteria</taxon>
        <taxon>Pseudomonadati</taxon>
        <taxon>Pseudomonadota</taxon>
        <taxon>Alphaproteobacteria</taxon>
        <taxon>Acetobacterales</taxon>
        <taxon>Acetobacteraceae</taxon>
        <taxon>Plastoroseomonas</taxon>
    </lineage>
</organism>
<sequence>MGTHPAVPARGLEPALALLALLGLYAFGWLAVAPNRLVSGTSLGAAAALGWGVHAIAVLILGAVALRRWRPGLAPALPVMLLVLAAALALGLTGDAARHQLQELAPAARAMLGFGFWLGIAALLVLLAEVLRGASIWLRVLAPLLLLGIAALAGWLGLLDRLSLVVEYQARAETLHAALLRHLALAGAALGIVLAFGIPLGWWAFRSPRAEAALAAVLNAVQIVPALALFGALIPLLSALLRAVPALRGLGVEAIGTAPTLIGTAAYAGLPLWRGILAGLAAAPREVVGVAEAMGMDEARVTRAVRLPLGLPVFLAALRVAAVQCIGLVALGGLIGAGGLGALVLEGMAQFATDLILLGALPIVALALLADGALRLLEGRLAPWRR</sequence>
<proteinExistence type="inferred from homology"/>
<feature type="transmembrane region" description="Helical" evidence="6">
    <location>
        <begin position="179"/>
        <end position="205"/>
    </location>
</feature>
<evidence type="ECO:0000256" key="3">
    <source>
        <dbReference type="ARBA" id="ARBA00022692"/>
    </source>
</evidence>
<dbReference type="PANTHER" id="PTHR30177">
    <property type="entry name" value="GLYCINE BETAINE/L-PROLINE TRANSPORT SYSTEM PERMEASE PROTEIN PROW"/>
    <property type="match status" value="1"/>
</dbReference>
<evidence type="ECO:0000313" key="8">
    <source>
        <dbReference type="EMBL" id="MBR0668516.1"/>
    </source>
</evidence>
<evidence type="ECO:0000256" key="1">
    <source>
        <dbReference type="ARBA" id="ARBA00004651"/>
    </source>
</evidence>
<feature type="transmembrane region" description="Helical" evidence="6">
    <location>
        <begin position="309"/>
        <end position="335"/>
    </location>
</feature>